<keyword evidence="9" id="KW-0378">Hydrolase</keyword>
<comment type="subunit">
    <text evidence="7">The complex is probably composed of two ATP-binding proteins, two transmembrane proteins and a solute-binding protein.</text>
</comment>
<dbReference type="Proteomes" id="UP000051260">
    <property type="component" value="Unassembled WGS sequence"/>
</dbReference>
<dbReference type="InterPro" id="IPR005892">
    <property type="entry name" value="Gly-betaine_transp_ATP-bd"/>
</dbReference>
<keyword evidence="4 7" id="KW-0067">ATP-binding</keyword>
<dbReference type="SMART" id="SM00382">
    <property type="entry name" value="AAA"/>
    <property type="match status" value="1"/>
</dbReference>
<dbReference type="PROSITE" id="PS00211">
    <property type="entry name" value="ABC_TRANSPORTER_1"/>
    <property type="match status" value="1"/>
</dbReference>
<dbReference type="EMBL" id="CYUD01000005">
    <property type="protein sequence ID" value="CUJ97001.1"/>
    <property type="molecule type" value="Genomic_DNA"/>
</dbReference>
<keyword evidence="3 7" id="KW-0547">Nucleotide-binding</keyword>
<evidence type="ECO:0000256" key="3">
    <source>
        <dbReference type="ARBA" id="ARBA00022741"/>
    </source>
</evidence>
<dbReference type="PANTHER" id="PTHR43869">
    <property type="entry name" value="GLYCINE BETAINE/PROLINE BETAINE TRANSPORT SYSTEM ATP-BINDING PROTEIN PROV"/>
    <property type="match status" value="1"/>
</dbReference>
<dbReference type="Pfam" id="PF00005">
    <property type="entry name" value="ABC_tran"/>
    <property type="match status" value="1"/>
</dbReference>
<evidence type="ECO:0000256" key="6">
    <source>
        <dbReference type="ARBA" id="ARBA00061968"/>
    </source>
</evidence>
<comment type="subunit">
    <text evidence="6">The complex is probably composed of two ATP-binding proteins (TmoW), two transmembrane proteins (TmoV) and a solute-binding protein (TmoX).</text>
</comment>
<dbReference type="AlphaFoldDB" id="A0A0P1IIQ1"/>
<dbReference type="InterPro" id="IPR003593">
    <property type="entry name" value="AAA+_ATPase"/>
</dbReference>
<organism evidence="9 10">
    <name type="scientific">Ruegeria denitrificans</name>
    <dbReference type="NCBI Taxonomy" id="1715692"/>
    <lineage>
        <taxon>Bacteria</taxon>
        <taxon>Pseudomonadati</taxon>
        <taxon>Pseudomonadota</taxon>
        <taxon>Alphaproteobacteria</taxon>
        <taxon>Rhodobacterales</taxon>
        <taxon>Roseobacteraceae</taxon>
        <taxon>Ruegeria</taxon>
    </lineage>
</organism>
<dbReference type="OrthoDB" id="9802264at2"/>
<dbReference type="EC" id="7.6.2.9" evidence="7"/>
<evidence type="ECO:0000313" key="10">
    <source>
        <dbReference type="Proteomes" id="UP000051260"/>
    </source>
</evidence>
<dbReference type="STRING" id="1715692.RUE5091_01740"/>
<proteinExistence type="inferred from homology"/>
<dbReference type="PANTHER" id="PTHR43869:SF1">
    <property type="entry name" value="GLYCINE BETAINE_PROLINE BETAINE TRANSPORT SYSTEM ATP-BINDING PROTEIN PROV"/>
    <property type="match status" value="1"/>
</dbReference>
<dbReference type="PROSITE" id="PS50893">
    <property type="entry name" value="ABC_TRANSPORTER_2"/>
    <property type="match status" value="1"/>
</dbReference>
<feature type="domain" description="ABC transporter" evidence="8">
    <location>
        <begin position="40"/>
        <end position="279"/>
    </location>
</feature>
<comment type="subcellular location">
    <subcellularLocation>
        <location evidence="7">Cell inner membrane</location>
        <topology evidence="7">Peripheral membrane protein</topology>
    </subcellularLocation>
</comment>
<evidence type="ECO:0000256" key="2">
    <source>
        <dbReference type="ARBA" id="ARBA00022448"/>
    </source>
</evidence>
<dbReference type="InterPro" id="IPR017871">
    <property type="entry name" value="ABC_transporter-like_CS"/>
</dbReference>
<keyword evidence="2 7" id="KW-0813">Transport</keyword>
<dbReference type="InterPro" id="IPR051921">
    <property type="entry name" value="ABC_osmolyte_uptake_ATP-bind"/>
</dbReference>
<sequence>MTASSPTSTPKLSCKHVWKLYGKGADQHLRNIDVAGQGAAEARDLAQSIRDEGGIVASTDVSFDVLPGEIFVIMGLSGSGKSTIVRCLSRLVEPTAGEILLDGEDLLKVSSKELIDIRRHKMGMVFQSFGLMPHLNVLENVAFPLKLQGLGDKERLERAKRVISLVGLEGRESSFPSQLSGGQQQRVGIARSLAVEPEVWFLDEPFSALDPLIRRQMQDEFLRLQQELHKSIVFITHDFLEALRIADRMAIMKDGAVVQIGRPVDLILNPVDDYVREFTKDVPWELILTAGDVASGNAPPAGIKEVPASTNVADLLPYLASHDSGVAVRKDDTLVHMTSQNVIAALASGVSDASAVKD</sequence>
<dbReference type="GO" id="GO:0006970">
    <property type="term" value="P:response to osmotic stress"/>
    <property type="evidence" value="ECO:0007669"/>
    <property type="project" value="UniProtKB-ARBA"/>
</dbReference>
<dbReference type="NCBIfam" id="TIGR01186">
    <property type="entry name" value="proV"/>
    <property type="match status" value="1"/>
</dbReference>
<dbReference type="GO" id="GO:0015418">
    <property type="term" value="F:ABC-type quaternary ammonium compound transporting activity"/>
    <property type="evidence" value="ECO:0007669"/>
    <property type="project" value="UniProtKB-EC"/>
</dbReference>
<evidence type="ECO:0000259" key="8">
    <source>
        <dbReference type="PROSITE" id="PS50893"/>
    </source>
</evidence>
<dbReference type="GO" id="GO:0006865">
    <property type="term" value="P:amino acid transport"/>
    <property type="evidence" value="ECO:0007669"/>
    <property type="project" value="UniProtKB-UniRule"/>
</dbReference>
<comment type="similarity">
    <text evidence="1 7">Belongs to the ABC transporter superfamily.</text>
</comment>
<dbReference type="GO" id="GO:0031460">
    <property type="term" value="P:glycine betaine transport"/>
    <property type="evidence" value="ECO:0007669"/>
    <property type="project" value="InterPro"/>
</dbReference>
<evidence type="ECO:0000256" key="7">
    <source>
        <dbReference type="RuleBase" id="RU369116"/>
    </source>
</evidence>
<dbReference type="SUPFAM" id="SSF52540">
    <property type="entry name" value="P-loop containing nucleoside triphosphate hydrolases"/>
    <property type="match status" value="1"/>
</dbReference>
<dbReference type="RefSeq" id="WP_058281491.1">
    <property type="nucleotide sequence ID" value="NZ_CYUD01000005.1"/>
</dbReference>
<reference evidence="10" key="1">
    <citation type="submission" date="2015-09" db="EMBL/GenBank/DDBJ databases">
        <authorList>
            <person name="Rodrigo-Torres L."/>
            <person name="Arahal D.R."/>
        </authorList>
    </citation>
    <scope>NUCLEOTIDE SEQUENCE [LARGE SCALE GENOMIC DNA]</scope>
    <source>
        <strain evidence="10">CECT 5091</strain>
    </source>
</reference>
<comment type="catalytic activity">
    <reaction evidence="5">
        <text>a quaternary ammonium(out) + ATP + H2O = a quaternary ammonium(in) + ADP + phosphate + H(+)</text>
        <dbReference type="Rhea" id="RHEA:11036"/>
        <dbReference type="ChEBI" id="CHEBI:15377"/>
        <dbReference type="ChEBI" id="CHEBI:15378"/>
        <dbReference type="ChEBI" id="CHEBI:30616"/>
        <dbReference type="ChEBI" id="CHEBI:35267"/>
        <dbReference type="ChEBI" id="CHEBI:43474"/>
        <dbReference type="ChEBI" id="CHEBI:456216"/>
        <dbReference type="EC" id="7.6.2.9"/>
    </reaction>
    <physiologicalReaction direction="left-to-right" evidence="5">
        <dbReference type="Rhea" id="RHEA:11037"/>
    </physiologicalReaction>
</comment>
<evidence type="ECO:0000313" key="9">
    <source>
        <dbReference type="EMBL" id="CUJ97001.1"/>
    </source>
</evidence>
<keyword evidence="7" id="KW-0472">Membrane</keyword>
<protein>
    <recommendedName>
        <fullName evidence="7">Quaternary amine transport ATP-binding protein</fullName>
        <ecNumber evidence="7">7.6.2.9</ecNumber>
    </recommendedName>
</protein>
<evidence type="ECO:0000256" key="5">
    <source>
        <dbReference type="ARBA" id="ARBA00051811"/>
    </source>
</evidence>
<dbReference type="Gene3D" id="3.40.50.300">
    <property type="entry name" value="P-loop containing nucleotide triphosphate hydrolases"/>
    <property type="match status" value="1"/>
</dbReference>
<dbReference type="FunFam" id="3.40.50.300:FF:000201">
    <property type="entry name" value="Glycine betaine/L-proline ABC transporter ATP-binding protein"/>
    <property type="match status" value="1"/>
</dbReference>
<keyword evidence="7" id="KW-1003">Cell membrane</keyword>
<evidence type="ECO:0000256" key="4">
    <source>
        <dbReference type="ARBA" id="ARBA00022840"/>
    </source>
</evidence>
<dbReference type="InterPro" id="IPR003439">
    <property type="entry name" value="ABC_transporter-like_ATP-bd"/>
</dbReference>
<accession>A0A0P1IIQ1</accession>
<dbReference type="GO" id="GO:0005886">
    <property type="term" value="C:plasma membrane"/>
    <property type="evidence" value="ECO:0007669"/>
    <property type="project" value="UniProtKB-SubCell"/>
</dbReference>
<dbReference type="GO" id="GO:0005524">
    <property type="term" value="F:ATP binding"/>
    <property type="evidence" value="ECO:0007669"/>
    <property type="project" value="UniProtKB-UniRule"/>
</dbReference>
<evidence type="ECO:0000256" key="1">
    <source>
        <dbReference type="ARBA" id="ARBA00005417"/>
    </source>
</evidence>
<dbReference type="GO" id="GO:0016887">
    <property type="term" value="F:ATP hydrolysis activity"/>
    <property type="evidence" value="ECO:0007669"/>
    <property type="project" value="UniProtKB-UniRule"/>
</dbReference>
<dbReference type="InterPro" id="IPR027417">
    <property type="entry name" value="P-loop_NTPase"/>
</dbReference>
<gene>
    <name evidence="9" type="primary">opuAA_1</name>
    <name evidence="9" type="ORF">RUE5091_01740</name>
</gene>
<name>A0A0P1IIQ1_9RHOB</name>
<keyword evidence="10" id="KW-1185">Reference proteome</keyword>
<keyword evidence="7" id="KW-0997">Cell inner membrane</keyword>